<dbReference type="Pfam" id="PF08294">
    <property type="entry name" value="TIM21"/>
    <property type="match status" value="1"/>
</dbReference>
<protein>
    <recommendedName>
        <fullName evidence="3 11">Mitochondrial import inner membrane translocase subunit Tim21</fullName>
    </recommendedName>
</protein>
<dbReference type="EMBL" id="AMWN01000007">
    <property type="protein sequence ID" value="EXJ81596.1"/>
    <property type="molecule type" value="Genomic_DNA"/>
</dbReference>
<dbReference type="STRING" id="1182541.W9XX85"/>
<sequence>MASKAHAFQQACRIRMQPSPRLDHLALQNVPNPASSTLGFHSTRCFASQQTNRSRILSSSASKKPCPCGSHPAHRGRPGQRHASTSTSTGSGPVTGPSRRAITVTSDDGRYNWSELSTGEKAARGTQQTFNFLLVALGLVGTITISYLLYTELFAPDSATIQFNAAVNRIKASPECRELLGPASQIRAYGEPTSSKWARARPLAHGAEVDRFGATHFRMHFNVEGPEGKGVVSVHMTKPKDADRLEYQLLSLTVKGHETVYLENKDAERGVKGKVGKMFGVQWR</sequence>
<comment type="function">
    <text evidence="10">Essential component of the TIM23 complex, a complex that mediates the translocation of transit peptide-containing proteins across the mitochondrial inner membrane. Required to keep the TOM and the TIM23 complexes in close contact. At some point, it is released from the TOM23 complex to allow protein translocation into the mitochondrial matrix.</text>
</comment>
<reference evidence="13 14" key="1">
    <citation type="submission" date="2013-03" db="EMBL/GenBank/DDBJ databases">
        <title>The Genome Sequence of Capronia coronata CBS 617.96.</title>
        <authorList>
            <consortium name="The Broad Institute Genomics Platform"/>
            <person name="Cuomo C."/>
            <person name="de Hoog S."/>
            <person name="Gorbushina A."/>
            <person name="Walker B."/>
            <person name="Young S.K."/>
            <person name="Zeng Q."/>
            <person name="Gargeya S."/>
            <person name="Fitzgerald M."/>
            <person name="Haas B."/>
            <person name="Abouelleil A."/>
            <person name="Allen A.W."/>
            <person name="Alvarado L."/>
            <person name="Arachchi H.M."/>
            <person name="Berlin A.M."/>
            <person name="Chapman S.B."/>
            <person name="Gainer-Dewar J."/>
            <person name="Goldberg J."/>
            <person name="Griggs A."/>
            <person name="Gujja S."/>
            <person name="Hansen M."/>
            <person name="Howarth C."/>
            <person name="Imamovic A."/>
            <person name="Ireland A."/>
            <person name="Larimer J."/>
            <person name="McCowan C."/>
            <person name="Murphy C."/>
            <person name="Pearson M."/>
            <person name="Poon T.W."/>
            <person name="Priest M."/>
            <person name="Roberts A."/>
            <person name="Saif S."/>
            <person name="Shea T."/>
            <person name="Sisk P."/>
            <person name="Sykes S."/>
            <person name="Wortman J."/>
            <person name="Nusbaum C."/>
            <person name="Birren B."/>
        </authorList>
    </citation>
    <scope>NUCLEOTIDE SEQUENCE [LARGE SCALE GENOMIC DNA]</scope>
    <source>
        <strain evidence="13 14">CBS 617.96</strain>
    </source>
</reference>
<dbReference type="Gene3D" id="3.10.450.320">
    <property type="entry name" value="Mitochondrial import inner membrane translocase subunit Tim21"/>
    <property type="match status" value="1"/>
</dbReference>
<dbReference type="InterPro" id="IPR038552">
    <property type="entry name" value="Tim21_IMS_sf"/>
</dbReference>
<name>W9XX85_9EURO</name>
<comment type="subcellular location">
    <subcellularLocation>
        <location evidence="1 11">Mitochondrion inner membrane</location>
        <topology evidence="1 11">Single-pass membrane protein</topology>
    </subcellularLocation>
</comment>
<evidence type="ECO:0000256" key="6">
    <source>
        <dbReference type="ARBA" id="ARBA00022946"/>
    </source>
</evidence>
<evidence type="ECO:0000313" key="14">
    <source>
        <dbReference type="Proteomes" id="UP000019484"/>
    </source>
</evidence>
<dbReference type="PANTHER" id="PTHR13032">
    <property type="entry name" value="MITOCHONDRIAL IMPORT INNER MEMBRANE TRANSLOCASE SUBUNIT TIM21"/>
    <property type="match status" value="1"/>
</dbReference>
<evidence type="ECO:0000256" key="9">
    <source>
        <dbReference type="ARBA" id="ARBA00023136"/>
    </source>
</evidence>
<dbReference type="RefSeq" id="XP_007726717.1">
    <property type="nucleotide sequence ID" value="XM_007728527.1"/>
</dbReference>
<proteinExistence type="inferred from homology"/>
<keyword evidence="9 11" id="KW-0472">Membrane</keyword>
<organism evidence="13 14">
    <name type="scientific">Capronia coronata CBS 617.96</name>
    <dbReference type="NCBI Taxonomy" id="1182541"/>
    <lineage>
        <taxon>Eukaryota</taxon>
        <taxon>Fungi</taxon>
        <taxon>Dikarya</taxon>
        <taxon>Ascomycota</taxon>
        <taxon>Pezizomycotina</taxon>
        <taxon>Eurotiomycetes</taxon>
        <taxon>Chaetothyriomycetidae</taxon>
        <taxon>Chaetothyriales</taxon>
        <taxon>Herpotrichiellaceae</taxon>
        <taxon>Capronia</taxon>
    </lineage>
</organism>
<evidence type="ECO:0000313" key="13">
    <source>
        <dbReference type="EMBL" id="EXJ81596.1"/>
    </source>
</evidence>
<comment type="caution">
    <text evidence="13">The sequence shown here is derived from an EMBL/GenBank/DDBJ whole genome shotgun (WGS) entry which is preliminary data.</text>
</comment>
<dbReference type="PANTHER" id="PTHR13032:SF6">
    <property type="entry name" value="MITOCHONDRIAL IMPORT INNER MEMBRANE TRANSLOCASE SUBUNIT TIM21"/>
    <property type="match status" value="1"/>
</dbReference>
<keyword evidence="8 11" id="KW-0496">Mitochondrion</keyword>
<keyword evidence="14" id="KW-1185">Reference proteome</keyword>
<keyword evidence="11" id="KW-0811">Translocation</keyword>
<dbReference type="Proteomes" id="UP000019484">
    <property type="component" value="Unassembled WGS sequence"/>
</dbReference>
<dbReference type="GO" id="GO:0005744">
    <property type="term" value="C:TIM23 mitochondrial import inner membrane translocase complex"/>
    <property type="evidence" value="ECO:0007669"/>
    <property type="project" value="UniProtKB-UniRule"/>
</dbReference>
<evidence type="ECO:0000256" key="7">
    <source>
        <dbReference type="ARBA" id="ARBA00022989"/>
    </source>
</evidence>
<dbReference type="FunFam" id="3.10.450.320:FF:000002">
    <property type="entry name" value="Mitochondrial import inner membrane translocase subunit tim21"/>
    <property type="match status" value="1"/>
</dbReference>
<keyword evidence="4 11" id="KW-0812">Transmembrane</keyword>
<evidence type="ECO:0000256" key="12">
    <source>
        <dbReference type="SAM" id="MobiDB-lite"/>
    </source>
</evidence>
<dbReference type="GeneID" id="19162516"/>
<keyword evidence="5 11" id="KW-0999">Mitochondrion inner membrane</keyword>
<evidence type="ECO:0000256" key="5">
    <source>
        <dbReference type="ARBA" id="ARBA00022792"/>
    </source>
</evidence>
<keyword evidence="6" id="KW-0809">Transit peptide</keyword>
<comment type="similarity">
    <text evidence="2 11">Belongs to the TIM21 family.</text>
</comment>
<dbReference type="eggNOG" id="KOG4836">
    <property type="taxonomic scope" value="Eukaryota"/>
</dbReference>
<dbReference type="GO" id="GO:0030150">
    <property type="term" value="P:protein import into mitochondrial matrix"/>
    <property type="evidence" value="ECO:0007669"/>
    <property type="project" value="UniProtKB-UniRule"/>
</dbReference>
<keyword evidence="11" id="KW-0653">Protein transport</keyword>
<comment type="subunit">
    <text evidence="11">Component of the TIM23 complex.</text>
</comment>
<evidence type="ECO:0000256" key="4">
    <source>
        <dbReference type="ARBA" id="ARBA00022692"/>
    </source>
</evidence>
<evidence type="ECO:0000256" key="8">
    <source>
        <dbReference type="ARBA" id="ARBA00023128"/>
    </source>
</evidence>
<dbReference type="OrthoDB" id="436405at2759"/>
<feature type="compositionally biased region" description="Low complexity" evidence="12">
    <location>
        <begin position="84"/>
        <end position="98"/>
    </location>
</feature>
<gene>
    <name evidence="13" type="ORF">A1O1_07660</name>
</gene>
<evidence type="ECO:0000256" key="3">
    <source>
        <dbReference type="ARBA" id="ARBA00020726"/>
    </source>
</evidence>
<dbReference type="InterPro" id="IPR013261">
    <property type="entry name" value="Tim21"/>
</dbReference>
<feature type="region of interest" description="Disordered" evidence="12">
    <location>
        <begin position="54"/>
        <end position="104"/>
    </location>
</feature>
<evidence type="ECO:0000256" key="10">
    <source>
        <dbReference type="ARBA" id="ARBA00060204"/>
    </source>
</evidence>
<keyword evidence="7 11" id="KW-1133">Transmembrane helix</keyword>
<keyword evidence="11" id="KW-0813">Transport</keyword>
<accession>W9XX85</accession>
<feature type="transmembrane region" description="Helical" evidence="11">
    <location>
        <begin position="130"/>
        <end position="150"/>
    </location>
</feature>
<dbReference type="HOGENOM" id="CLU_089407_0_0_1"/>
<dbReference type="AlphaFoldDB" id="W9XX85"/>
<evidence type="ECO:0000256" key="2">
    <source>
        <dbReference type="ARBA" id="ARBA00010867"/>
    </source>
</evidence>
<evidence type="ECO:0000256" key="1">
    <source>
        <dbReference type="ARBA" id="ARBA00004434"/>
    </source>
</evidence>
<evidence type="ECO:0000256" key="11">
    <source>
        <dbReference type="RuleBase" id="RU367142"/>
    </source>
</evidence>